<dbReference type="PANTHER" id="PTHR43649">
    <property type="entry name" value="ARABINOSE-BINDING PROTEIN-RELATED"/>
    <property type="match status" value="1"/>
</dbReference>
<accession>A0A0M3T5P4</accession>
<organism evidence="6 7">
    <name type="scientific">Bifidobacterium longum subsp. infantis</name>
    <dbReference type="NCBI Taxonomy" id="1682"/>
    <lineage>
        <taxon>Bacteria</taxon>
        <taxon>Bacillati</taxon>
        <taxon>Actinomycetota</taxon>
        <taxon>Actinomycetes</taxon>
        <taxon>Bifidobacteriales</taxon>
        <taxon>Bifidobacteriaceae</taxon>
        <taxon>Bifidobacterium</taxon>
    </lineage>
</organism>
<dbReference type="Pfam" id="PF13416">
    <property type="entry name" value="SBP_bac_8"/>
    <property type="match status" value="1"/>
</dbReference>
<dbReference type="PATRIC" id="fig|1682.24.peg.491"/>
<dbReference type="PROSITE" id="PS01037">
    <property type="entry name" value="SBP_BACTERIAL_1"/>
    <property type="match status" value="1"/>
</dbReference>
<keyword evidence="4" id="KW-0732">Signal</keyword>
<evidence type="ECO:0000256" key="4">
    <source>
        <dbReference type="ARBA" id="ARBA00022729"/>
    </source>
</evidence>
<dbReference type="RefSeq" id="WP_060620221.1">
    <property type="nucleotide sequence ID" value="NZ_CP010411.1"/>
</dbReference>
<keyword evidence="3" id="KW-0813">Transport</keyword>
<dbReference type="Gene3D" id="3.40.190.10">
    <property type="entry name" value="Periplasmic binding protein-like II"/>
    <property type="match status" value="2"/>
</dbReference>
<evidence type="ECO:0000256" key="2">
    <source>
        <dbReference type="ARBA" id="ARBA00008520"/>
    </source>
</evidence>
<comment type="subcellular location">
    <subcellularLocation>
        <location evidence="1">Cell envelope</location>
    </subcellularLocation>
</comment>
<dbReference type="SUPFAM" id="SSF53850">
    <property type="entry name" value="Periplasmic binding protein-like II"/>
    <property type="match status" value="1"/>
</dbReference>
<dbReference type="PANTHER" id="PTHR43649:SF31">
    <property type="entry name" value="SN-GLYCEROL-3-PHOSPHATE-BINDING PERIPLASMIC PROTEIN UGPB"/>
    <property type="match status" value="1"/>
</dbReference>
<protein>
    <submittedName>
        <fullName evidence="6">Extracellular solute-binding protein, family 1</fullName>
    </submittedName>
</protein>
<dbReference type="InterPro" id="IPR006061">
    <property type="entry name" value="SBP_1_CS"/>
</dbReference>
<evidence type="ECO:0000256" key="1">
    <source>
        <dbReference type="ARBA" id="ARBA00004196"/>
    </source>
</evidence>
<proteinExistence type="inferred from homology"/>
<dbReference type="GO" id="GO:0030313">
    <property type="term" value="C:cell envelope"/>
    <property type="evidence" value="ECO:0007669"/>
    <property type="project" value="UniProtKB-SubCell"/>
</dbReference>
<dbReference type="Proteomes" id="UP000067206">
    <property type="component" value="Chromosome"/>
</dbReference>
<dbReference type="GO" id="GO:0055085">
    <property type="term" value="P:transmembrane transport"/>
    <property type="evidence" value="ECO:0007669"/>
    <property type="project" value="InterPro"/>
</dbReference>
<evidence type="ECO:0000256" key="5">
    <source>
        <dbReference type="ARBA" id="ARBA00022764"/>
    </source>
</evidence>
<dbReference type="InterPro" id="IPR006059">
    <property type="entry name" value="SBP"/>
</dbReference>
<sequence length="459" mass="50030">MNKIATRAIAIIAAVGSMVSLAACGSDTASNANVPTPKESDGSVTVNFWHSMSGTNGQVLDKMINEFNAQNKGKITVKGLYQGKYDEAITKYKSAVQSQSTPTLMQIYDIGSRFMMDSGTITPMQNFIDKDKYDTSDLQPNVAGYYTVNGKLYSMPFNTSMPVLYYNKTLFEKAGLDPNKAPETLDEVKAAAEKLSERNGGPAQYGFNAAVYGWYLEQEIAASGEQYCGPDNGRGKDRVSKFDFDNDAAVTFMKWWKDMVDSGVSGNTGSDTTAAINAFETGNIGITIESTADLAGVMDAAKQKGFEVGVGNYPKIKKNNSGPIIGGGSLWISNVKHSDEEQQAAWQFVKFLSDPKRQAEWHTGTGYFPTSKKALEEPVDAQWRQQYPQFDVAVKQLQNTKLTPATQGCSAGVMPQARKGVEKAVEQIFEGSDPKKALSDQVKALQTDLDDYNNSLSQK</sequence>
<reference evidence="6 7" key="1">
    <citation type="submission" date="2014-12" db="EMBL/GenBank/DDBJ databases">
        <title>Complete genome sequence of Bifidobacterium longum subsp. infantis BT1.</title>
        <authorList>
            <person name="Kim J.F."/>
            <person name="Kwak M.-J."/>
        </authorList>
    </citation>
    <scope>NUCLEOTIDE SEQUENCE [LARGE SCALE GENOMIC DNA]</scope>
    <source>
        <strain evidence="6 7">BT1</strain>
    </source>
</reference>
<dbReference type="AlphaFoldDB" id="A0A0M3T5P4"/>
<keyword evidence="5" id="KW-0574">Periplasm</keyword>
<evidence type="ECO:0000313" key="6">
    <source>
        <dbReference type="EMBL" id="ALE08571.1"/>
    </source>
</evidence>
<dbReference type="PROSITE" id="PS51257">
    <property type="entry name" value="PROKAR_LIPOPROTEIN"/>
    <property type="match status" value="1"/>
</dbReference>
<gene>
    <name evidence="6" type="ORF">RY67_508</name>
</gene>
<comment type="similarity">
    <text evidence="2">Belongs to the bacterial solute-binding protein 1 family.</text>
</comment>
<dbReference type="InterPro" id="IPR050490">
    <property type="entry name" value="Bact_solute-bd_prot1"/>
</dbReference>
<dbReference type="CDD" id="cd14748">
    <property type="entry name" value="PBP2_UgpB"/>
    <property type="match status" value="1"/>
</dbReference>
<evidence type="ECO:0000313" key="7">
    <source>
        <dbReference type="Proteomes" id="UP000067206"/>
    </source>
</evidence>
<evidence type="ECO:0000256" key="3">
    <source>
        <dbReference type="ARBA" id="ARBA00022448"/>
    </source>
</evidence>
<dbReference type="EMBL" id="CP010411">
    <property type="protein sequence ID" value="ALE08571.1"/>
    <property type="molecule type" value="Genomic_DNA"/>
</dbReference>
<name>A0A0M3T5P4_BIFLI</name>